<dbReference type="EMBL" id="JAOPJF010000068">
    <property type="protein sequence ID" value="KAK1141138.1"/>
    <property type="molecule type" value="Genomic_DNA"/>
</dbReference>
<name>A0ACC3ATH0_9EURO</name>
<comment type="caution">
    <text evidence="1">The sequence shown here is derived from an EMBL/GenBank/DDBJ whole genome shotgun (WGS) entry which is preliminary data.</text>
</comment>
<keyword evidence="2" id="KW-1185">Reference proteome</keyword>
<sequence length="662" mass="71533">MNGDTVQPMALGCLLEAVEARYPDHVAVQSPSQRDHLELGVESPSISPQPVSWTFANLRRGSTLLASRVRGDGLRPGSCIAAVLYNQAEWALLFWTSVRMGCQFVPLDPRVLGQPAIVSHLLRSIDAAAIFVATSEMARQVDETLAKEGKQLPVSAYVVSSLAENERLPAGWRTLESIMVGAEIAESEAIIEKSDLEPSDTILILATSGTTALPKLCPHTSATLRAAAQVCQPLQIDAESSLCQQLPNFHIFGIFLNLAFWLAAGRLIVPSCAFDPQATLKIMTTHRKVYLPCVPSMLQALRLQISTAGGKRRFGPYAIITGGAVITAETLATAKMLQPQMIFVGYGATEAVVAPLHRLDEVCVNKTGHGVPVAMVDSEEVDVRVCEPGSRTPLPRGKRGEIHQGGLGVIAGYLGIGEDKNLDFYEESGKRWKAMGDQGFIDSDGHVHVFGRCDDIIIRGGENISPAAIEECLLTIPEIDDAAVVGVPDPVAGEVPVAIVRRKVPGIVPVKRLQDVVANRLGRAFSPTMILDVRSDLSQEGFPTTATGKVQRKLLKELVLDHVRHLATLKKARLSSDLAKEITGSWAAVTGLAEEDIDPEAPIMTFADSIMLMQFLNEAQARGWRITRGDMAQLHTIRAQIEFIIDQRLGKEGGSALSVLSR</sequence>
<reference evidence="1 2" key="1">
    <citation type="journal article" date="2023" name="ACS Omega">
        <title>Identification of the Neoaspergillic Acid Biosynthesis Gene Cluster by Establishing an In Vitro CRISPR-Ribonucleoprotein Genetic System in Aspergillus melleus.</title>
        <authorList>
            <person name="Yuan B."/>
            <person name="Grau M.F."/>
            <person name="Murata R.M."/>
            <person name="Torok T."/>
            <person name="Venkateswaran K."/>
            <person name="Stajich J.E."/>
            <person name="Wang C.C.C."/>
        </authorList>
    </citation>
    <scope>NUCLEOTIDE SEQUENCE [LARGE SCALE GENOMIC DNA]</scope>
    <source>
        <strain evidence="1 2">IMV 1140</strain>
    </source>
</reference>
<protein>
    <submittedName>
        <fullName evidence="1">NRPS-like protein biosynthetic cluster</fullName>
    </submittedName>
</protein>
<evidence type="ECO:0000313" key="2">
    <source>
        <dbReference type="Proteomes" id="UP001177260"/>
    </source>
</evidence>
<evidence type="ECO:0000313" key="1">
    <source>
        <dbReference type="EMBL" id="KAK1141138.1"/>
    </source>
</evidence>
<gene>
    <name evidence="1" type="ORF">N8T08_009305</name>
</gene>
<accession>A0ACC3ATH0</accession>
<organism evidence="1 2">
    <name type="scientific">Aspergillus melleus</name>
    <dbReference type="NCBI Taxonomy" id="138277"/>
    <lineage>
        <taxon>Eukaryota</taxon>
        <taxon>Fungi</taxon>
        <taxon>Dikarya</taxon>
        <taxon>Ascomycota</taxon>
        <taxon>Pezizomycotina</taxon>
        <taxon>Eurotiomycetes</taxon>
        <taxon>Eurotiomycetidae</taxon>
        <taxon>Eurotiales</taxon>
        <taxon>Aspergillaceae</taxon>
        <taxon>Aspergillus</taxon>
        <taxon>Aspergillus subgen. Circumdati</taxon>
    </lineage>
</organism>
<proteinExistence type="predicted"/>
<dbReference type="Proteomes" id="UP001177260">
    <property type="component" value="Unassembled WGS sequence"/>
</dbReference>